<reference evidence="1" key="1">
    <citation type="submission" date="2020-11" db="EMBL/GenBank/DDBJ databases">
        <authorList>
            <person name="Tran Van P."/>
        </authorList>
    </citation>
    <scope>NUCLEOTIDE SEQUENCE</scope>
</reference>
<dbReference type="OrthoDB" id="6515126at2759"/>
<dbReference type="PRINTS" id="PR00375">
    <property type="entry name" value="HUNTINGTIN"/>
</dbReference>
<feature type="non-terminal residue" evidence="1">
    <location>
        <position position="350"/>
    </location>
</feature>
<dbReference type="GO" id="GO:0005737">
    <property type="term" value="C:cytoplasm"/>
    <property type="evidence" value="ECO:0007669"/>
    <property type="project" value="InterPro"/>
</dbReference>
<feature type="non-terminal residue" evidence="1">
    <location>
        <position position="1"/>
    </location>
</feature>
<dbReference type="EMBL" id="OC929703">
    <property type="protein sequence ID" value="CAD7658386.1"/>
    <property type="molecule type" value="Genomic_DNA"/>
</dbReference>
<dbReference type="PANTHER" id="PTHR10170">
    <property type="entry name" value="HUNTINGTON DISEASE PROTEIN"/>
    <property type="match status" value="1"/>
</dbReference>
<dbReference type="InterPro" id="IPR000091">
    <property type="entry name" value="Huntingtin"/>
</dbReference>
<dbReference type="EMBL" id="CAJPVJ010014878">
    <property type="protein sequence ID" value="CAG2175572.1"/>
    <property type="molecule type" value="Genomic_DNA"/>
</dbReference>
<evidence type="ECO:0008006" key="3">
    <source>
        <dbReference type="Google" id="ProtNLM"/>
    </source>
</evidence>
<gene>
    <name evidence="1" type="ORF">ONB1V03_LOCUS15007</name>
</gene>
<dbReference type="PANTHER" id="PTHR10170:SF10">
    <property type="entry name" value="HUNTINGTIN"/>
    <property type="match status" value="1"/>
</dbReference>
<dbReference type="Pfam" id="PF20927">
    <property type="entry name" value="Htt_C-HEAT"/>
    <property type="match status" value="1"/>
</dbReference>
<dbReference type="GO" id="GO:0005634">
    <property type="term" value="C:nucleus"/>
    <property type="evidence" value="ECO:0007669"/>
    <property type="project" value="InterPro"/>
</dbReference>
<organism evidence="1">
    <name type="scientific">Oppiella nova</name>
    <dbReference type="NCBI Taxonomy" id="334625"/>
    <lineage>
        <taxon>Eukaryota</taxon>
        <taxon>Metazoa</taxon>
        <taxon>Ecdysozoa</taxon>
        <taxon>Arthropoda</taxon>
        <taxon>Chelicerata</taxon>
        <taxon>Arachnida</taxon>
        <taxon>Acari</taxon>
        <taxon>Acariformes</taxon>
        <taxon>Sarcoptiformes</taxon>
        <taxon>Oribatida</taxon>
        <taxon>Brachypylina</taxon>
        <taxon>Oppioidea</taxon>
        <taxon>Oppiidae</taxon>
        <taxon>Oppiella</taxon>
    </lineage>
</organism>
<dbReference type="Proteomes" id="UP000728032">
    <property type="component" value="Unassembled WGS sequence"/>
</dbReference>
<proteinExistence type="predicted"/>
<dbReference type="InterPro" id="IPR048413">
    <property type="entry name" value="Htt_C-HEAT_rpt"/>
</dbReference>
<evidence type="ECO:0000313" key="2">
    <source>
        <dbReference type="Proteomes" id="UP000728032"/>
    </source>
</evidence>
<dbReference type="InterPro" id="IPR028426">
    <property type="entry name" value="Huntingtin_fam"/>
</dbReference>
<dbReference type="AlphaFoldDB" id="A0A7R9MG44"/>
<accession>A0A7R9MG44</accession>
<sequence length="350" mass="39447">KFSIKESNLIVKSALDRFKSSNCQLDALLAFQLILSATYFVGSVGLDLEKNMDDSEEFLLAMEKLAVIFERLKTCLSYEAQQICNVLPHFLCEFFPTQDILNKCIGEFLSGQQTQAKHLANILYVVFNKLQTESRLDIVHDWVILSLSSFTQLSPIGAAIWSLTSFLISASVNPWIRCAFAYIQTRFGLLEDIDRQLFVIVCYNFYNELKSEPNREAFRTTFQSVGEPDSPYSQLKSEPNREAFRTTFQSVGEPDSPYSQVLRHLQITKSQTLGIKGSNGGPIGDGVRGDAVDRLLPSSPGFGLTVRTIRRCHPHPHPRAIGCAPMFVQCRASGVQCSERIDRQRDRQTD</sequence>
<name>A0A7R9MG44_9ACAR</name>
<evidence type="ECO:0000313" key="1">
    <source>
        <dbReference type="EMBL" id="CAD7658386.1"/>
    </source>
</evidence>
<keyword evidence="2" id="KW-1185">Reference proteome</keyword>
<protein>
    <recommendedName>
        <fullName evidence="3">Huntingtin</fullName>
    </recommendedName>
</protein>